<dbReference type="EMBL" id="GL988039">
    <property type="protein sequence ID" value="EGS23074.1"/>
    <property type="molecule type" value="Genomic_DNA"/>
</dbReference>
<feature type="compositionally biased region" description="Basic and acidic residues" evidence="1">
    <location>
        <begin position="195"/>
        <end position="205"/>
    </location>
</feature>
<dbReference type="PROSITE" id="PS50217">
    <property type="entry name" value="BZIP"/>
    <property type="match status" value="1"/>
</dbReference>
<feature type="region of interest" description="Disordered" evidence="1">
    <location>
        <begin position="357"/>
        <end position="379"/>
    </location>
</feature>
<dbReference type="Proteomes" id="UP000008066">
    <property type="component" value="Unassembled WGS sequence"/>
</dbReference>
<proteinExistence type="predicted"/>
<feature type="region of interest" description="Disordered" evidence="1">
    <location>
        <begin position="195"/>
        <end position="220"/>
    </location>
</feature>
<dbReference type="PANTHER" id="PTHR37616">
    <property type="entry name" value="BZIP TRANSCRIPTION FACTOR 60-LIKE"/>
    <property type="match status" value="1"/>
</dbReference>
<feature type="compositionally biased region" description="Polar residues" evidence="1">
    <location>
        <begin position="65"/>
        <end position="77"/>
    </location>
</feature>
<dbReference type="CDD" id="cd14810">
    <property type="entry name" value="bZIP_u1"/>
    <property type="match status" value="1"/>
</dbReference>
<dbReference type="InterPro" id="IPR004827">
    <property type="entry name" value="bZIP"/>
</dbReference>
<accession>G0S214</accession>
<evidence type="ECO:0000313" key="3">
    <source>
        <dbReference type="EMBL" id="EGS23074.1"/>
    </source>
</evidence>
<sequence>MSSLTPTSQAGPDASLTDQMLDLLDLSAYDSQQFDSASSSPLEGLKTTSVPEPTIPETTAAPGTFLSSPQSFPAPSHQYDQYKQQTGIVPGALATTFAVNENNPNIPGYMDFSVDLLSTTSSESFTFNSPLLGSNPQGFSDWRSGTARSPLNRTLSSPHLVEAREQLLASSRPNAPMGRVYPGMHQQQAALAKLREQQRQQEQLRKLRAASSDSSDNTDPVIQEQINKILSEMRNNPLPSPEPVGPPILQAPRQKKPEAEMDEDEKLLNSEQGKALSSKERRQLRNKVSARAFRSRRKEYIAQLESEVSKKHAENAMLRHQNKALIMENQRLGDFVRHLLSKPAFASVLQELIANPDLLPKANPPPPTPRPQQQQAPQLPKDVNPYAAQQLQALQQQQQGLVPIPEDLSLDFAADTAGLSSLTALPAMNYQPQVFAAVFDTPEPVIDTSVLSGKSGSLFLFSSDDEDFSSSNSSDDKLDIPAIQACPIVPSSPEPSETTVTGSDTKSAPEPAAPVVTDEEFENDPAFELWQDSPSPLSTSSPVAPASPIAPAAELDMTGLSQVDIFGGIEPEKILARFELVDAAASGDESTSTVEEKAEDEIAAALAMARVRRLISNLEGVVARLELLTVELQSE</sequence>
<evidence type="ECO:0000313" key="4">
    <source>
        <dbReference type="Proteomes" id="UP000008066"/>
    </source>
</evidence>
<dbReference type="GeneID" id="18255598"/>
<organism evidence="4">
    <name type="scientific">Chaetomium thermophilum (strain DSM 1495 / CBS 144.50 / IMI 039719)</name>
    <name type="common">Thermochaetoides thermophila</name>
    <dbReference type="NCBI Taxonomy" id="759272"/>
    <lineage>
        <taxon>Eukaryota</taxon>
        <taxon>Fungi</taxon>
        <taxon>Dikarya</taxon>
        <taxon>Ascomycota</taxon>
        <taxon>Pezizomycotina</taxon>
        <taxon>Sordariomycetes</taxon>
        <taxon>Sordariomycetidae</taxon>
        <taxon>Sordariales</taxon>
        <taxon>Chaetomiaceae</taxon>
        <taxon>Thermochaetoides</taxon>
    </lineage>
</organism>
<dbReference type="InterPro" id="IPR046347">
    <property type="entry name" value="bZIP_sf"/>
</dbReference>
<reference evidence="3 4" key="1">
    <citation type="journal article" date="2011" name="Cell">
        <title>Insight into structure and assembly of the nuclear pore complex by utilizing the genome of a eukaryotic thermophile.</title>
        <authorList>
            <person name="Amlacher S."/>
            <person name="Sarges P."/>
            <person name="Flemming D."/>
            <person name="van Noort V."/>
            <person name="Kunze R."/>
            <person name="Devos D.P."/>
            <person name="Arumugam M."/>
            <person name="Bork P."/>
            <person name="Hurt E."/>
        </authorList>
    </citation>
    <scope>NUCLEOTIDE SEQUENCE [LARGE SCALE GENOMIC DNA]</scope>
    <source>
        <strain evidence="4">DSM 1495 / CBS 144.50 / IMI 039719</strain>
    </source>
</reference>
<feature type="region of interest" description="Disordered" evidence="1">
    <location>
        <begin position="486"/>
        <end position="515"/>
    </location>
</feature>
<dbReference type="KEGG" id="cthr:CTHT_0015600"/>
<feature type="compositionally biased region" description="Polar residues" evidence="1">
    <location>
        <begin position="32"/>
        <end position="50"/>
    </location>
</feature>
<dbReference type="GO" id="GO:0003700">
    <property type="term" value="F:DNA-binding transcription factor activity"/>
    <property type="evidence" value="ECO:0007669"/>
    <property type="project" value="InterPro"/>
</dbReference>
<dbReference type="OMA" id="PSHNYDM"/>
<dbReference type="SMART" id="SM00338">
    <property type="entry name" value="BRLZ"/>
    <property type="match status" value="1"/>
</dbReference>
<protein>
    <recommendedName>
        <fullName evidence="2">BZIP domain-containing protein</fullName>
    </recommendedName>
</protein>
<feature type="compositionally biased region" description="Polar residues" evidence="1">
    <location>
        <begin position="211"/>
        <end position="220"/>
    </location>
</feature>
<feature type="compositionally biased region" description="Polar residues" evidence="1">
    <location>
        <begin position="494"/>
        <end position="506"/>
    </location>
</feature>
<dbReference type="RefSeq" id="XP_006692066.1">
    <property type="nucleotide sequence ID" value="XM_006692003.1"/>
</dbReference>
<dbReference type="Pfam" id="PF00170">
    <property type="entry name" value="bZIP_1"/>
    <property type="match status" value="1"/>
</dbReference>
<keyword evidence="4" id="KW-1185">Reference proteome</keyword>
<feature type="compositionally biased region" description="Polar residues" evidence="1">
    <location>
        <begin position="146"/>
        <end position="157"/>
    </location>
</feature>
<dbReference type="AlphaFoldDB" id="G0S214"/>
<feature type="region of interest" description="Disordered" evidence="1">
    <location>
        <begin position="233"/>
        <end position="290"/>
    </location>
</feature>
<evidence type="ECO:0000259" key="2">
    <source>
        <dbReference type="PROSITE" id="PS50217"/>
    </source>
</evidence>
<feature type="region of interest" description="Disordered" evidence="1">
    <location>
        <begin position="138"/>
        <end position="157"/>
    </location>
</feature>
<dbReference type="OrthoDB" id="5571888at2759"/>
<feature type="compositionally biased region" description="Low complexity" evidence="1">
    <location>
        <begin position="51"/>
        <end position="64"/>
    </location>
</feature>
<feature type="domain" description="BZIP" evidence="2">
    <location>
        <begin position="276"/>
        <end position="339"/>
    </location>
</feature>
<feature type="region of interest" description="Disordered" evidence="1">
    <location>
        <begin position="32"/>
        <end position="77"/>
    </location>
</feature>
<dbReference type="eggNOG" id="ENOG502S357">
    <property type="taxonomic scope" value="Eukaryota"/>
</dbReference>
<name>G0S214_CHATD</name>
<gene>
    <name evidence="3" type="ORF">CTHT_0015600</name>
</gene>
<dbReference type="PANTHER" id="PTHR37616:SF2">
    <property type="entry name" value="BZIP DOMAIN-CONTAINING PROTEIN"/>
    <property type="match status" value="1"/>
</dbReference>
<dbReference type="HOGENOM" id="CLU_020078_1_0_1"/>
<evidence type="ECO:0000256" key="1">
    <source>
        <dbReference type="SAM" id="MobiDB-lite"/>
    </source>
</evidence>
<dbReference type="SUPFAM" id="SSF57959">
    <property type="entry name" value="Leucine zipper domain"/>
    <property type="match status" value="1"/>
</dbReference>
<dbReference type="Gene3D" id="1.20.5.170">
    <property type="match status" value="1"/>
</dbReference>